<dbReference type="InterPro" id="IPR011990">
    <property type="entry name" value="TPR-like_helical_dom_sf"/>
</dbReference>
<sequence>MDERLRHRIRDGGFVVLLGDSAAGKSRAAVEAIRATVPEHVLISPLTRAGVKAAVVATGEHQRWVLWLDDLKRFLGPDGLTRALVLQLLAEAGPDHLVLATMRAIEHLRYLEAAHPRESATGGNVSEEHAAVEQAQDVRDLLEHADLIRVDRILSETELRNALAYADDLRIADAIEHAQRYGLAEYLAAGPECLAIWHNAWQSGGHLRGAALVATAVDARRAGITVGLPRTLLERLHGYYLQRHRGAALRPEPLNEAWDWATRPRLGTTGLLMPTTSENHVDVFDYLVDDVERSERADRDIPAELLTALLAIADPTEMTRIAATASEFGHHEVELQAHRHAYDRRRVLLGVDHPDTVSSKHSVAFCLLSLGRLDESRPVWRGLIETYTRTLGTEHALVLRSRQGLANTLEPGSKERELRRICREYGHTLGPEHPWVISCHRNLVETLEDLGRHDEAMTERQRALHDLQQAHESMPGEPVNASHQIAFLLTQLGQLDAAEDKWREVLHRYLAELGTDHALTLRARHGLAWVEAERGLIHQARRSLQLLTEDYLRVLGPDHPWTQSCVDHLARIETS</sequence>
<dbReference type="EMBL" id="CP163440">
    <property type="protein sequence ID" value="XDQ66512.1"/>
    <property type="molecule type" value="Genomic_DNA"/>
</dbReference>
<proteinExistence type="predicted"/>
<name>A0AB39SFT6_9ACTN</name>
<dbReference type="Pfam" id="PF13374">
    <property type="entry name" value="TPR_10"/>
    <property type="match status" value="2"/>
</dbReference>
<reference evidence="1" key="1">
    <citation type="submission" date="2024-07" db="EMBL/GenBank/DDBJ databases">
        <authorList>
            <person name="Yu S.T."/>
        </authorList>
    </citation>
    <scope>NUCLEOTIDE SEQUENCE</scope>
    <source>
        <strain evidence="1">R35</strain>
    </source>
</reference>
<dbReference type="InterPro" id="IPR053137">
    <property type="entry name" value="NLR-like"/>
</dbReference>
<dbReference type="AlphaFoldDB" id="A0AB39SFT6"/>
<dbReference type="SUPFAM" id="SSF48452">
    <property type="entry name" value="TPR-like"/>
    <property type="match status" value="2"/>
</dbReference>
<dbReference type="PANTHER" id="PTHR46082:SF6">
    <property type="entry name" value="AAA+ ATPASE DOMAIN-CONTAINING PROTEIN-RELATED"/>
    <property type="match status" value="1"/>
</dbReference>
<dbReference type="PANTHER" id="PTHR46082">
    <property type="entry name" value="ATP/GTP-BINDING PROTEIN-RELATED"/>
    <property type="match status" value="1"/>
</dbReference>
<gene>
    <name evidence="1" type="ORF">AB5J50_39770</name>
</gene>
<evidence type="ECO:0000313" key="1">
    <source>
        <dbReference type="EMBL" id="XDQ66512.1"/>
    </source>
</evidence>
<organism evidence="1">
    <name type="scientific">Streptomyces sp. R35</name>
    <dbReference type="NCBI Taxonomy" id="3238630"/>
    <lineage>
        <taxon>Bacteria</taxon>
        <taxon>Bacillati</taxon>
        <taxon>Actinomycetota</taxon>
        <taxon>Actinomycetes</taxon>
        <taxon>Kitasatosporales</taxon>
        <taxon>Streptomycetaceae</taxon>
        <taxon>Streptomyces</taxon>
    </lineage>
</organism>
<dbReference type="Gene3D" id="1.25.40.10">
    <property type="entry name" value="Tetratricopeptide repeat domain"/>
    <property type="match status" value="2"/>
</dbReference>
<protein>
    <submittedName>
        <fullName evidence="1">Tetratricopeptide repeat protein</fullName>
    </submittedName>
</protein>
<accession>A0AB39SFT6</accession>
<dbReference type="RefSeq" id="WP_369263514.1">
    <property type="nucleotide sequence ID" value="NZ_CP163440.1"/>
</dbReference>
<dbReference type="Pfam" id="PF13424">
    <property type="entry name" value="TPR_12"/>
    <property type="match status" value="1"/>
</dbReference>